<dbReference type="InterPro" id="IPR038136">
    <property type="entry name" value="CofD-like_dom_sf"/>
</dbReference>
<dbReference type="PANTHER" id="PTHR31240:SF0">
    <property type="entry name" value="MATERNAL EFFECT EMBRYO ARREST 18"/>
    <property type="match status" value="1"/>
</dbReference>
<evidence type="ECO:0000313" key="3">
    <source>
        <dbReference type="RefSeq" id="XP_029119654.1"/>
    </source>
</evidence>
<sequence length="126" mass="14508">MICKHWKFLCWKCIFLQSLDAAIFLFSLDSEIPMEVLLLPVISTNDRLTLGCELQDGTIICGQMKFHTQLMDVWNLSTKYTSKIELSLMGLCFNYNTSQVLYMSSEGSNLLHEELEKQIKESKSKS</sequence>
<evidence type="ECO:0000313" key="2">
    <source>
        <dbReference type="Proteomes" id="UP000504607"/>
    </source>
</evidence>
<dbReference type="OrthoDB" id="1922838at2759"/>
<organism evidence="2 3">
    <name type="scientific">Elaeis guineensis var. tenera</name>
    <name type="common">Oil palm</name>
    <dbReference type="NCBI Taxonomy" id="51953"/>
    <lineage>
        <taxon>Eukaryota</taxon>
        <taxon>Viridiplantae</taxon>
        <taxon>Streptophyta</taxon>
        <taxon>Embryophyta</taxon>
        <taxon>Tracheophyta</taxon>
        <taxon>Spermatophyta</taxon>
        <taxon>Magnoliopsida</taxon>
        <taxon>Liliopsida</taxon>
        <taxon>Arecaceae</taxon>
        <taxon>Arecoideae</taxon>
        <taxon>Cocoseae</taxon>
        <taxon>Elaeidinae</taxon>
        <taxon>Elaeis</taxon>
    </lineage>
</organism>
<dbReference type="RefSeq" id="XP_029119654.1">
    <property type="nucleotide sequence ID" value="XM_029263821.1"/>
</dbReference>
<dbReference type="Proteomes" id="UP000504607">
    <property type="component" value="Chromosome 1"/>
</dbReference>
<evidence type="ECO:0000256" key="1">
    <source>
        <dbReference type="SAM" id="SignalP"/>
    </source>
</evidence>
<protein>
    <submittedName>
        <fullName evidence="3">Uncharacterized protein LOC109504785</fullName>
    </submittedName>
</protein>
<gene>
    <name evidence="3" type="primary">LOC109504785</name>
</gene>
<feature type="chain" id="PRO_5035427762" evidence="1">
    <location>
        <begin position="22"/>
        <end position="126"/>
    </location>
</feature>
<dbReference type="Gene3D" id="3.40.50.10680">
    <property type="entry name" value="CofD-like domains"/>
    <property type="match status" value="1"/>
</dbReference>
<dbReference type="AlphaFoldDB" id="A0A8N4IDA1"/>
<accession>A0A8N4IDA1</accession>
<feature type="signal peptide" evidence="1">
    <location>
        <begin position="1"/>
        <end position="21"/>
    </location>
</feature>
<keyword evidence="1" id="KW-0732">Signal</keyword>
<proteinExistence type="predicted"/>
<reference evidence="3" key="1">
    <citation type="submission" date="2025-08" db="UniProtKB">
        <authorList>
            <consortium name="RefSeq"/>
        </authorList>
    </citation>
    <scope>IDENTIFICATION</scope>
</reference>
<dbReference type="PANTHER" id="PTHR31240">
    <property type="entry name" value="MATERNAL EFFECT EMBRYO ARREST 18"/>
    <property type="match status" value="1"/>
</dbReference>
<keyword evidence="2" id="KW-1185">Reference proteome</keyword>
<name>A0A8N4IDA1_ELAGV</name>